<evidence type="ECO:0000313" key="8">
    <source>
        <dbReference type="Proteomes" id="UP000644660"/>
    </source>
</evidence>
<dbReference type="RefSeq" id="XP_041408871.1">
    <property type="nucleotide sequence ID" value="XM_041552937.1"/>
</dbReference>
<dbReference type="EMBL" id="CAEFZW010000013">
    <property type="protein sequence ID" value="CAB4257027.1"/>
    <property type="molecule type" value="Genomic_DNA"/>
</dbReference>
<protein>
    <recommendedName>
        <fullName evidence="6">Trafficking protein particle complex subunit</fullName>
    </recommendedName>
</protein>
<dbReference type="SUPFAM" id="SSF64356">
    <property type="entry name" value="SNARE-like"/>
    <property type="match status" value="1"/>
</dbReference>
<dbReference type="Pfam" id="PF04099">
    <property type="entry name" value="Sybindin"/>
    <property type="match status" value="1"/>
</dbReference>
<keyword evidence="2 6" id="KW-0256">Endoplasmic reticulum</keyword>
<dbReference type="PANTHER" id="PTHR23249">
    <property type="entry name" value="TRAFFICKING PROTEIN PARTICLE COMPLEX SUBUNIT"/>
    <property type="match status" value="1"/>
</dbReference>
<dbReference type="FunFam" id="3.30.450.70:FF:000015">
    <property type="entry name" value="Component of TRAPP complex"/>
    <property type="match status" value="1"/>
</dbReference>
<dbReference type="InterPro" id="IPR011012">
    <property type="entry name" value="Longin-like_dom_sf"/>
</dbReference>
<dbReference type="SMART" id="SM01399">
    <property type="entry name" value="Sybindin"/>
    <property type="match status" value="1"/>
</dbReference>
<dbReference type="GO" id="GO:0030008">
    <property type="term" value="C:TRAPP complex"/>
    <property type="evidence" value="ECO:0007669"/>
    <property type="project" value="UniProtKB-UniRule"/>
</dbReference>
<evidence type="ECO:0000256" key="6">
    <source>
        <dbReference type="RuleBase" id="RU366065"/>
    </source>
</evidence>
<evidence type="ECO:0000256" key="1">
    <source>
        <dbReference type="ARBA" id="ARBA00022448"/>
    </source>
</evidence>
<accession>A0A8H2ZJZ3</accession>
<dbReference type="CDD" id="cd14855">
    <property type="entry name" value="TRAPPC1_MUM2"/>
    <property type="match status" value="1"/>
</dbReference>
<keyword evidence="4 6" id="KW-0333">Golgi apparatus</keyword>
<dbReference type="Gene3D" id="3.30.450.70">
    <property type="match status" value="1"/>
</dbReference>
<gene>
    <name evidence="7" type="ORF">KABA2_13S01364</name>
</gene>
<dbReference type="GeneID" id="64860135"/>
<reference evidence="7 8" key="1">
    <citation type="submission" date="2020-05" db="EMBL/GenBank/DDBJ databases">
        <authorList>
            <person name="Casaregola S."/>
            <person name="Devillers H."/>
            <person name="Grondin C."/>
        </authorList>
    </citation>
    <scope>NUCLEOTIDE SEQUENCE [LARGE SCALE GENOMIC DNA]</scope>
    <source>
        <strain evidence="7 8">CLIB 1767</strain>
    </source>
</reference>
<dbReference type="GO" id="GO:0005783">
    <property type="term" value="C:endoplasmic reticulum"/>
    <property type="evidence" value="ECO:0007669"/>
    <property type="project" value="UniProtKB-SubCell"/>
</dbReference>
<name>A0A8H2ZJZ3_9SACH</name>
<organism evidence="7 8">
    <name type="scientific">Maudiozyma barnettii</name>
    <dbReference type="NCBI Taxonomy" id="61262"/>
    <lineage>
        <taxon>Eukaryota</taxon>
        <taxon>Fungi</taxon>
        <taxon>Dikarya</taxon>
        <taxon>Ascomycota</taxon>
        <taxon>Saccharomycotina</taxon>
        <taxon>Saccharomycetes</taxon>
        <taxon>Saccharomycetales</taxon>
        <taxon>Saccharomycetaceae</taxon>
        <taxon>Maudiozyma</taxon>
    </lineage>
</organism>
<dbReference type="PANTHER" id="PTHR23249:SF16">
    <property type="entry name" value="TRAFFICKING PROTEIN PARTICLE COMPLEX SUBUNIT 1"/>
    <property type="match status" value="1"/>
</dbReference>
<dbReference type="InterPro" id="IPR007233">
    <property type="entry name" value="TRAPPC"/>
</dbReference>
<comment type="caution">
    <text evidence="7">The sequence shown here is derived from an EMBL/GenBank/DDBJ whole genome shotgun (WGS) entry which is preliminary data.</text>
</comment>
<evidence type="ECO:0000256" key="3">
    <source>
        <dbReference type="ARBA" id="ARBA00022892"/>
    </source>
</evidence>
<dbReference type="AlphaFoldDB" id="A0A8H2ZJZ3"/>
<keyword evidence="3 6" id="KW-0931">ER-Golgi transport</keyword>
<evidence type="ECO:0000256" key="2">
    <source>
        <dbReference type="ARBA" id="ARBA00022824"/>
    </source>
</evidence>
<comment type="subunit">
    <text evidence="6">Part of the multisubunit transport protein particle (TRAPP) complex.</text>
</comment>
<dbReference type="Proteomes" id="UP000644660">
    <property type="component" value="Unassembled WGS sequence"/>
</dbReference>
<dbReference type="GO" id="GO:0005794">
    <property type="term" value="C:Golgi apparatus"/>
    <property type="evidence" value="ECO:0007669"/>
    <property type="project" value="UniProtKB-SubCell"/>
</dbReference>
<proteinExistence type="inferred from homology"/>
<dbReference type="OrthoDB" id="3364529at2759"/>
<keyword evidence="1 6" id="KW-0813">Transport</keyword>
<comment type="subcellular location">
    <subcellularLocation>
        <location evidence="6">Endoplasmic reticulum</location>
    </subcellularLocation>
    <subcellularLocation>
        <location evidence="6">Golgi apparatus</location>
        <location evidence="6">cis-Golgi network</location>
    </subcellularLocation>
</comment>
<keyword evidence="8" id="KW-1185">Reference proteome</keyword>
<evidence type="ECO:0000313" key="7">
    <source>
        <dbReference type="EMBL" id="CAB4257027.1"/>
    </source>
</evidence>
<evidence type="ECO:0000256" key="4">
    <source>
        <dbReference type="ARBA" id="ARBA00023034"/>
    </source>
</evidence>
<sequence>MTIYSFWIFDRHCNCIYDREWTLLANPKSGTTNSKQNDDVSKLLYGIIFSLRSVTGKLSTDDTGRTNEISSISTGKFRIHTYCTATGLWFVLLTDFKPFNYNKVLQHIYSDIFVKYITNNYLSPYDFSENENEKRGQGTRKITNRHFMNNLESFLEPMISS</sequence>
<comment type="similarity">
    <text evidence="5">Belongs to the TRAPP small subunits family. BET5 subfamily.</text>
</comment>
<evidence type="ECO:0000256" key="5">
    <source>
        <dbReference type="ARBA" id="ARBA00038167"/>
    </source>
</evidence>
<dbReference type="GO" id="GO:0006888">
    <property type="term" value="P:endoplasmic reticulum to Golgi vesicle-mediated transport"/>
    <property type="evidence" value="ECO:0007669"/>
    <property type="project" value="UniProtKB-UniRule"/>
</dbReference>